<organism evidence="3">
    <name type="scientific">Guillardia theta (strain CCMP2712)</name>
    <name type="common">Cryptophyte</name>
    <dbReference type="NCBI Taxonomy" id="905079"/>
    <lineage>
        <taxon>Eukaryota</taxon>
        <taxon>Cryptophyceae</taxon>
        <taxon>Pyrenomonadales</taxon>
        <taxon>Geminigeraceae</taxon>
        <taxon>Guillardia</taxon>
    </lineage>
</organism>
<evidence type="ECO:0000256" key="1">
    <source>
        <dbReference type="SAM" id="MobiDB-lite"/>
    </source>
</evidence>
<dbReference type="EMBL" id="JH993075">
    <property type="protein sequence ID" value="EKX36385.1"/>
    <property type="molecule type" value="Genomic_DNA"/>
</dbReference>
<gene>
    <name evidence="3" type="ORF">GUITHDRAFT_145838</name>
</gene>
<feature type="region of interest" description="Disordered" evidence="1">
    <location>
        <begin position="34"/>
        <end position="72"/>
    </location>
</feature>
<dbReference type="OMA" id="KVTIHQR"/>
<dbReference type="GeneID" id="17293086"/>
<evidence type="ECO:0000313" key="3">
    <source>
        <dbReference type="EMBL" id="EKX36385.1"/>
    </source>
</evidence>
<protein>
    <recommendedName>
        <fullName evidence="2">MAGE domain-containing protein</fullName>
    </recommendedName>
</protein>
<dbReference type="InterPro" id="IPR041899">
    <property type="entry name" value="MAGE_WH2"/>
</dbReference>
<reference evidence="3 5" key="1">
    <citation type="journal article" date="2012" name="Nature">
        <title>Algal genomes reveal evolutionary mosaicism and the fate of nucleomorphs.</title>
        <authorList>
            <consortium name="DOE Joint Genome Institute"/>
            <person name="Curtis B.A."/>
            <person name="Tanifuji G."/>
            <person name="Burki F."/>
            <person name="Gruber A."/>
            <person name="Irimia M."/>
            <person name="Maruyama S."/>
            <person name="Arias M.C."/>
            <person name="Ball S.G."/>
            <person name="Gile G.H."/>
            <person name="Hirakawa Y."/>
            <person name="Hopkins J.F."/>
            <person name="Kuo A."/>
            <person name="Rensing S.A."/>
            <person name="Schmutz J."/>
            <person name="Symeonidi A."/>
            <person name="Elias M."/>
            <person name="Eveleigh R.J."/>
            <person name="Herman E.K."/>
            <person name="Klute M.J."/>
            <person name="Nakayama T."/>
            <person name="Obornik M."/>
            <person name="Reyes-Prieto A."/>
            <person name="Armbrust E.V."/>
            <person name="Aves S.J."/>
            <person name="Beiko R.G."/>
            <person name="Coutinho P."/>
            <person name="Dacks J.B."/>
            <person name="Durnford D.G."/>
            <person name="Fast N.M."/>
            <person name="Green B.R."/>
            <person name="Grisdale C.J."/>
            <person name="Hempel F."/>
            <person name="Henrissat B."/>
            <person name="Hoppner M.P."/>
            <person name="Ishida K."/>
            <person name="Kim E."/>
            <person name="Koreny L."/>
            <person name="Kroth P.G."/>
            <person name="Liu Y."/>
            <person name="Malik S.B."/>
            <person name="Maier U.G."/>
            <person name="McRose D."/>
            <person name="Mock T."/>
            <person name="Neilson J.A."/>
            <person name="Onodera N.T."/>
            <person name="Poole A.M."/>
            <person name="Pritham E.J."/>
            <person name="Richards T.A."/>
            <person name="Rocap G."/>
            <person name="Roy S.W."/>
            <person name="Sarai C."/>
            <person name="Schaack S."/>
            <person name="Shirato S."/>
            <person name="Slamovits C.H."/>
            <person name="Spencer D.F."/>
            <person name="Suzuki S."/>
            <person name="Worden A.Z."/>
            <person name="Zauner S."/>
            <person name="Barry K."/>
            <person name="Bell C."/>
            <person name="Bharti A.K."/>
            <person name="Crow J.A."/>
            <person name="Grimwood J."/>
            <person name="Kramer R."/>
            <person name="Lindquist E."/>
            <person name="Lucas S."/>
            <person name="Salamov A."/>
            <person name="McFadden G.I."/>
            <person name="Lane C.E."/>
            <person name="Keeling P.J."/>
            <person name="Gray M.W."/>
            <person name="Grigoriev I.V."/>
            <person name="Archibald J.M."/>
        </authorList>
    </citation>
    <scope>NUCLEOTIDE SEQUENCE</scope>
    <source>
        <strain evidence="3 5">CCMP2712</strain>
    </source>
</reference>
<dbReference type="AlphaFoldDB" id="L1IKR5"/>
<name>L1IKR5_GUITC</name>
<dbReference type="KEGG" id="gtt:GUITHDRAFT_145838"/>
<sequence>MAPLWLDPAHKALLAVRTVRRRLMVIELRAKISTGKKRKAKPSNSDDESEGSDEAASQAYSQKASRPSFGSSELRPCVNKIIQLLLLRRVILSRSRVHDLHCRDTQKLAVPRDKILKVLKSKLGDRGARAADEVLKTVKIKLKSVFGFELKEGSKSELYSDVKKTQSSQVSQNSVKHYFLVNALKVPAEAVDDQQENNENGGDVYHDNAMWTRAELVGLASSSLGPSLGLTMSVLGIVAMEKYKAKESALLEAMQSLGFRNEQAHPIHGDSNTVLKQLCNMMYLEKKSEKDEDGMNQSYYIPGLRAEKEITRQRIVRWIEKVFNCDMTDVEREEFLGEAEAAQA</sequence>
<dbReference type="PANTHER" id="PTHR11736">
    <property type="entry name" value="MELANOMA-ASSOCIATED ANTIGEN MAGE ANTIGEN"/>
    <property type="match status" value="1"/>
</dbReference>
<proteinExistence type="predicted"/>
<dbReference type="GO" id="GO:0005634">
    <property type="term" value="C:nucleus"/>
    <property type="evidence" value="ECO:0007669"/>
    <property type="project" value="TreeGrafter"/>
</dbReference>
<reference evidence="5" key="2">
    <citation type="submission" date="2012-11" db="EMBL/GenBank/DDBJ databases">
        <authorList>
            <person name="Kuo A."/>
            <person name="Curtis B.A."/>
            <person name="Tanifuji G."/>
            <person name="Burki F."/>
            <person name="Gruber A."/>
            <person name="Irimia M."/>
            <person name="Maruyama S."/>
            <person name="Arias M.C."/>
            <person name="Ball S.G."/>
            <person name="Gile G.H."/>
            <person name="Hirakawa Y."/>
            <person name="Hopkins J.F."/>
            <person name="Rensing S.A."/>
            <person name="Schmutz J."/>
            <person name="Symeonidi A."/>
            <person name="Elias M."/>
            <person name="Eveleigh R.J."/>
            <person name="Herman E.K."/>
            <person name="Klute M.J."/>
            <person name="Nakayama T."/>
            <person name="Obornik M."/>
            <person name="Reyes-Prieto A."/>
            <person name="Armbrust E.V."/>
            <person name="Aves S.J."/>
            <person name="Beiko R.G."/>
            <person name="Coutinho P."/>
            <person name="Dacks J.B."/>
            <person name="Durnford D.G."/>
            <person name="Fast N.M."/>
            <person name="Green B.R."/>
            <person name="Grisdale C."/>
            <person name="Hempe F."/>
            <person name="Henrissat B."/>
            <person name="Hoppner M.P."/>
            <person name="Ishida K.-I."/>
            <person name="Kim E."/>
            <person name="Koreny L."/>
            <person name="Kroth P.G."/>
            <person name="Liu Y."/>
            <person name="Malik S.-B."/>
            <person name="Maier U.G."/>
            <person name="McRose D."/>
            <person name="Mock T."/>
            <person name="Neilson J.A."/>
            <person name="Onodera N.T."/>
            <person name="Poole A.M."/>
            <person name="Pritham E.J."/>
            <person name="Richards T.A."/>
            <person name="Rocap G."/>
            <person name="Roy S.W."/>
            <person name="Sarai C."/>
            <person name="Schaack S."/>
            <person name="Shirato S."/>
            <person name="Slamovits C.H."/>
            <person name="Spencer D.F."/>
            <person name="Suzuki S."/>
            <person name="Worden A.Z."/>
            <person name="Zauner S."/>
            <person name="Barry K."/>
            <person name="Bell C."/>
            <person name="Bharti A.K."/>
            <person name="Crow J.A."/>
            <person name="Grimwood J."/>
            <person name="Kramer R."/>
            <person name="Lindquist E."/>
            <person name="Lucas S."/>
            <person name="Salamov A."/>
            <person name="McFadden G.I."/>
            <person name="Lane C.E."/>
            <person name="Keeling P.J."/>
            <person name="Gray M.W."/>
            <person name="Grigoriev I.V."/>
            <person name="Archibald J.M."/>
        </authorList>
    </citation>
    <scope>NUCLEOTIDE SEQUENCE</scope>
    <source>
        <strain evidence="5">CCMP2712</strain>
    </source>
</reference>
<dbReference type="InterPro" id="IPR037445">
    <property type="entry name" value="MAGE"/>
</dbReference>
<dbReference type="HOGENOM" id="CLU_807622_0_0_1"/>
<dbReference type="EnsemblProtists" id="EKX36385">
    <property type="protein sequence ID" value="EKX36385"/>
    <property type="gene ID" value="GUITHDRAFT_145838"/>
</dbReference>
<evidence type="ECO:0000259" key="2">
    <source>
        <dbReference type="PROSITE" id="PS50838"/>
    </source>
</evidence>
<dbReference type="STRING" id="905079.L1IKR5"/>
<dbReference type="PaxDb" id="55529-EKX36385"/>
<evidence type="ECO:0000313" key="4">
    <source>
        <dbReference type="EnsemblProtists" id="EKX36385"/>
    </source>
</evidence>
<accession>L1IKR5</accession>
<feature type="compositionally biased region" description="Polar residues" evidence="1">
    <location>
        <begin position="60"/>
        <end position="71"/>
    </location>
</feature>
<dbReference type="PANTHER" id="PTHR11736:SF14">
    <property type="entry name" value="NSE3 HOMOLOG, SMC5-SMC6 COMPLEX COMPONENT"/>
    <property type="match status" value="1"/>
</dbReference>
<feature type="domain" description="MAGE" evidence="2">
    <location>
        <begin position="219"/>
        <end position="326"/>
    </location>
</feature>
<keyword evidence="5" id="KW-1185">Reference proteome</keyword>
<dbReference type="Pfam" id="PF01454">
    <property type="entry name" value="MAGE"/>
    <property type="match status" value="1"/>
</dbReference>
<dbReference type="Proteomes" id="UP000011087">
    <property type="component" value="Unassembled WGS sequence"/>
</dbReference>
<dbReference type="InterPro" id="IPR002190">
    <property type="entry name" value="MHD_dom"/>
</dbReference>
<reference evidence="4" key="3">
    <citation type="submission" date="2016-03" db="UniProtKB">
        <authorList>
            <consortium name="EnsemblProtists"/>
        </authorList>
    </citation>
    <scope>IDENTIFICATION</scope>
</reference>
<dbReference type="OrthoDB" id="205198at2759"/>
<dbReference type="PROSITE" id="PS50838">
    <property type="entry name" value="MAGE"/>
    <property type="match status" value="1"/>
</dbReference>
<dbReference type="RefSeq" id="XP_005823365.1">
    <property type="nucleotide sequence ID" value="XM_005823308.1"/>
</dbReference>
<dbReference type="Gene3D" id="1.10.10.1210">
    <property type="entry name" value="MAGE homology domain, winged helix WH2 motif"/>
    <property type="match status" value="1"/>
</dbReference>
<evidence type="ECO:0000313" key="5">
    <source>
        <dbReference type="Proteomes" id="UP000011087"/>
    </source>
</evidence>
<dbReference type="SMART" id="SM01373">
    <property type="entry name" value="MAGE"/>
    <property type="match status" value="1"/>
</dbReference>